<reference evidence="1" key="1">
    <citation type="submission" date="2021-06" db="EMBL/GenBank/DDBJ databases">
        <authorList>
            <person name="Kallberg Y."/>
            <person name="Tangrot J."/>
            <person name="Rosling A."/>
        </authorList>
    </citation>
    <scope>NUCLEOTIDE SEQUENCE</scope>
    <source>
        <strain evidence="1">IA702</strain>
    </source>
</reference>
<keyword evidence="2" id="KW-1185">Reference proteome</keyword>
<accession>A0A9N8VVZ8</accession>
<gene>
    <name evidence="1" type="ORF">POCULU_LOCUS736</name>
</gene>
<name>A0A9N8VVZ8_9GLOM</name>
<proteinExistence type="predicted"/>
<sequence>MTTHGETIDQLASTPIATTLDEALEIYTMITGEETNNENTNTNSNINGNCAIEFVDLVEELGEILGSQIIDSITIPQQCAPFQMPPTPKKLTTWENYLILESIRDYLPRQNTLYYSPGNRHINSKYNMVIKKPFPFYERLVNSLEVHLEMISKHFCRPKCVVLSMIDMDSPFIAVNKVCDKTRRKERKVKLMRKLQCPY</sequence>
<dbReference type="OrthoDB" id="10419472at2759"/>
<dbReference type="EMBL" id="CAJVPJ010000043">
    <property type="protein sequence ID" value="CAG8464632.1"/>
    <property type="molecule type" value="Genomic_DNA"/>
</dbReference>
<dbReference type="AlphaFoldDB" id="A0A9N8VVZ8"/>
<organism evidence="1 2">
    <name type="scientific">Paraglomus occultum</name>
    <dbReference type="NCBI Taxonomy" id="144539"/>
    <lineage>
        <taxon>Eukaryota</taxon>
        <taxon>Fungi</taxon>
        <taxon>Fungi incertae sedis</taxon>
        <taxon>Mucoromycota</taxon>
        <taxon>Glomeromycotina</taxon>
        <taxon>Glomeromycetes</taxon>
        <taxon>Paraglomerales</taxon>
        <taxon>Paraglomeraceae</taxon>
        <taxon>Paraglomus</taxon>
    </lineage>
</organism>
<dbReference type="Proteomes" id="UP000789572">
    <property type="component" value="Unassembled WGS sequence"/>
</dbReference>
<evidence type="ECO:0000313" key="1">
    <source>
        <dbReference type="EMBL" id="CAG8464632.1"/>
    </source>
</evidence>
<comment type="caution">
    <text evidence="1">The sequence shown here is derived from an EMBL/GenBank/DDBJ whole genome shotgun (WGS) entry which is preliminary data.</text>
</comment>
<protein>
    <submittedName>
        <fullName evidence="1">8441_t:CDS:1</fullName>
    </submittedName>
</protein>
<evidence type="ECO:0000313" key="2">
    <source>
        <dbReference type="Proteomes" id="UP000789572"/>
    </source>
</evidence>